<sequence>MFFRLQGTKCKKITIYTRLFFENWKVSTLDGRGWKAVSVTEKSPAE</sequence>
<evidence type="ECO:0000313" key="1">
    <source>
        <dbReference type="EMBL" id="EDN00967.1"/>
    </source>
</evidence>
<protein>
    <submittedName>
        <fullName evidence="1">Uncharacterized protein</fullName>
    </submittedName>
</protein>
<gene>
    <name evidence="1" type="ORF">BACCAP_01189</name>
</gene>
<evidence type="ECO:0000313" key="2">
    <source>
        <dbReference type="Proteomes" id="UP000003639"/>
    </source>
</evidence>
<dbReference type="EMBL" id="AAXG02000008">
    <property type="protein sequence ID" value="EDN00967.1"/>
    <property type="molecule type" value="Genomic_DNA"/>
</dbReference>
<proteinExistence type="predicted"/>
<dbReference type="Proteomes" id="UP000003639">
    <property type="component" value="Unassembled WGS sequence"/>
</dbReference>
<organism evidence="1 2">
    <name type="scientific">Pseudoflavonifractor capillosus ATCC 29799</name>
    <dbReference type="NCBI Taxonomy" id="411467"/>
    <lineage>
        <taxon>Bacteria</taxon>
        <taxon>Bacillati</taxon>
        <taxon>Bacillota</taxon>
        <taxon>Clostridia</taxon>
        <taxon>Eubacteriales</taxon>
        <taxon>Oscillospiraceae</taxon>
        <taxon>Pseudoflavonifractor</taxon>
    </lineage>
</organism>
<accession>A6NSL0</accession>
<keyword evidence="2" id="KW-1185">Reference proteome</keyword>
<dbReference type="AlphaFoldDB" id="A6NSL0"/>
<comment type="caution">
    <text evidence="1">The sequence shown here is derived from an EMBL/GenBank/DDBJ whole genome shotgun (WGS) entry which is preliminary data.</text>
</comment>
<name>A6NSL0_9FIRM</name>
<reference evidence="1 2" key="2">
    <citation type="submission" date="2007-06" db="EMBL/GenBank/DDBJ databases">
        <title>Draft genome sequence of Pseudoflavonifractor capillosus ATCC 29799.</title>
        <authorList>
            <person name="Sudarsanam P."/>
            <person name="Ley R."/>
            <person name="Guruge J."/>
            <person name="Turnbaugh P.J."/>
            <person name="Mahowald M."/>
            <person name="Liep D."/>
            <person name="Gordon J."/>
        </authorList>
    </citation>
    <scope>NUCLEOTIDE SEQUENCE [LARGE SCALE GENOMIC DNA]</scope>
    <source>
        <strain evidence="1 2">ATCC 29799</strain>
    </source>
</reference>
<reference evidence="1 2" key="1">
    <citation type="submission" date="2007-04" db="EMBL/GenBank/DDBJ databases">
        <authorList>
            <person name="Fulton L."/>
            <person name="Clifton S."/>
            <person name="Fulton B."/>
            <person name="Xu J."/>
            <person name="Minx P."/>
            <person name="Pepin K.H."/>
            <person name="Johnson M."/>
            <person name="Thiruvilangam P."/>
            <person name="Bhonagiri V."/>
            <person name="Nash W.E."/>
            <person name="Mardis E.R."/>
            <person name="Wilson R.K."/>
        </authorList>
    </citation>
    <scope>NUCLEOTIDE SEQUENCE [LARGE SCALE GENOMIC DNA]</scope>
    <source>
        <strain evidence="1 2">ATCC 29799</strain>
    </source>
</reference>